<comment type="subcellular location">
    <subcellularLocation>
        <location evidence="1">Cytoplasm</location>
    </subcellularLocation>
</comment>
<dbReference type="InterPro" id="IPR015943">
    <property type="entry name" value="WD40/YVTN_repeat-like_dom_sf"/>
</dbReference>
<evidence type="ECO:0000256" key="2">
    <source>
        <dbReference type="ARBA" id="ARBA00022490"/>
    </source>
</evidence>
<name>A0A7S0N1I4_9CHLO</name>
<reference evidence="5" key="1">
    <citation type="submission" date="2021-01" db="EMBL/GenBank/DDBJ databases">
        <authorList>
            <person name="Corre E."/>
            <person name="Pelletier E."/>
            <person name="Niang G."/>
            <person name="Scheremetjew M."/>
            <person name="Finn R."/>
            <person name="Kale V."/>
            <person name="Holt S."/>
            <person name="Cochrane G."/>
            <person name="Meng A."/>
            <person name="Brown T."/>
            <person name="Cohen L."/>
        </authorList>
    </citation>
    <scope>NUCLEOTIDE SEQUENCE</scope>
    <source>
        <strain evidence="5">CCMP722</strain>
    </source>
</reference>
<evidence type="ECO:0000256" key="3">
    <source>
        <dbReference type="ARBA" id="ARBA00038145"/>
    </source>
</evidence>
<keyword evidence="4" id="KW-0853">WD repeat</keyword>
<dbReference type="Pfam" id="PF00400">
    <property type="entry name" value="WD40"/>
    <property type="match status" value="5"/>
</dbReference>
<dbReference type="GO" id="GO:0005737">
    <property type="term" value="C:cytoplasm"/>
    <property type="evidence" value="ECO:0007669"/>
    <property type="project" value="UniProtKB-SubCell"/>
</dbReference>
<sequence length="307" mass="33152">MQGPVEEPVERLPNKEVAVLRGHEGPVFVVKYNRTGQYCLTGGKDRTIRLWIPNRQLCIKTYTGHGQEVRDVACTQDNNRLASCGGDKQVFYWDVSTGRTIRRMHGHDHAVNAVVFAAHDTLIVTAGYDQAVKVWDCRSNSMEAVQAMKCFQDSVTSVQVAGHAIVAGSVDGTVRTFDVRRGRVVTDDLHHPVTSVRLSNDGNCLLAGCLDARLRLLDRGSGEELAAYAGHANASAKLDCAFTGTDGCVLGGSETGEVLFWDLVDANVVARMQAHTKAVVGLDYHPTDVGLATCSVDGTAKLWAAAD</sequence>
<dbReference type="GO" id="GO:0071013">
    <property type="term" value="C:catalytic step 2 spliceosome"/>
    <property type="evidence" value="ECO:0007669"/>
    <property type="project" value="TreeGrafter"/>
</dbReference>
<dbReference type="InterPro" id="IPR001680">
    <property type="entry name" value="WD40_rpt"/>
</dbReference>
<dbReference type="PANTHER" id="PTHR22842">
    <property type="entry name" value="WD40 REPEAT PROTEIN"/>
    <property type="match status" value="1"/>
</dbReference>
<proteinExistence type="inferred from homology"/>
<keyword evidence="2" id="KW-0963">Cytoplasm</keyword>
<organism evidence="5">
    <name type="scientific">Pyramimonas obovata</name>
    <dbReference type="NCBI Taxonomy" id="1411642"/>
    <lineage>
        <taxon>Eukaryota</taxon>
        <taxon>Viridiplantae</taxon>
        <taxon>Chlorophyta</taxon>
        <taxon>Pyramimonadophyceae</taxon>
        <taxon>Pyramimonadales</taxon>
        <taxon>Pyramimonadaceae</taxon>
        <taxon>Pyramimonas</taxon>
        <taxon>Pyramimonas incertae sedis</taxon>
    </lineage>
</organism>
<feature type="repeat" description="WD" evidence="4">
    <location>
        <begin position="104"/>
        <end position="145"/>
    </location>
</feature>
<dbReference type="Gene3D" id="2.130.10.10">
    <property type="entry name" value="YVTN repeat-like/Quinoprotein amine dehydrogenase"/>
    <property type="match status" value="1"/>
</dbReference>
<dbReference type="SMART" id="SM00320">
    <property type="entry name" value="WD40"/>
    <property type="match status" value="7"/>
</dbReference>
<dbReference type="EMBL" id="HBFA01008883">
    <property type="protein sequence ID" value="CAD8656893.1"/>
    <property type="molecule type" value="Transcribed_RNA"/>
</dbReference>
<evidence type="ECO:0000313" key="5">
    <source>
        <dbReference type="EMBL" id="CAD8656893.1"/>
    </source>
</evidence>
<dbReference type="SUPFAM" id="SSF50978">
    <property type="entry name" value="WD40 repeat-like"/>
    <property type="match status" value="1"/>
</dbReference>
<evidence type="ECO:0000256" key="1">
    <source>
        <dbReference type="ARBA" id="ARBA00004496"/>
    </source>
</evidence>
<protein>
    <recommendedName>
        <fullName evidence="6">Anaphase-promoting complex subunit 4 WD40 domain-containing protein</fullName>
    </recommendedName>
</protein>
<accession>A0A7S0N1I4</accession>
<evidence type="ECO:0008006" key="6">
    <source>
        <dbReference type="Google" id="ProtNLM"/>
    </source>
</evidence>
<feature type="repeat" description="WD" evidence="4">
    <location>
        <begin position="272"/>
        <end position="307"/>
    </location>
</feature>
<feature type="repeat" description="WD" evidence="4">
    <location>
        <begin position="20"/>
        <end position="51"/>
    </location>
</feature>
<feature type="repeat" description="WD" evidence="4">
    <location>
        <begin position="62"/>
        <end position="103"/>
    </location>
</feature>
<dbReference type="PANTHER" id="PTHR22842:SF3">
    <property type="entry name" value="WD REPEAT DOMAIN-CONTAINING PROTEIN 83"/>
    <property type="match status" value="1"/>
</dbReference>
<dbReference type="CDD" id="cd00200">
    <property type="entry name" value="WD40"/>
    <property type="match status" value="1"/>
</dbReference>
<dbReference type="PROSITE" id="PS50294">
    <property type="entry name" value="WD_REPEATS_REGION"/>
    <property type="match status" value="4"/>
</dbReference>
<dbReference type="PROSITE" id="PS50082">
    <property type="entry name" value="WD_REPEATS_2"/>
    <property type="match status" value="4"/>
</dbReference>
<dbReference type="GO" id="GO:0000398">
    <property type="term" value="P:mRNA splicing, via spliceosome"/>
    <property type="evidence" value="ECO:0007669"/>
    <property type="project" value="TreeGrafter"/>
</dbReference>
<comment type="similarity">
    <text evidence="3">Belongs to the WD repeat MORG1 family.</text>
</comment>
<dbReference type="InterPro" id="IPR036322">
    <property type="entry name" value="WD40_repeat_dom_sf"/>
</dbReference>
<dbReference type="AlphaFoldDB" id="A0A7S0N1I4"/>
<dbReference type="InterPro" id="IPR051980">
    <property type="entry name" value="WD_repeat_MORG1"/>
</dbReference>
<gene>
    <name evidence="5" type="ORF">POBO1169_LOCUS4663</name>
</gene>
<evidence type="ECO:0000256" key="4">
    <source>
        <dbReference type="PROSITE-ProRule" id="PRU00221"/>
    </source>
</evidence>